<dbReference type="Pfam" id="PF00105">
    <property type="entry name" value="zf-C4"/>
    <property type="match status" value="1"/>
</dbReference>
<keyword evidence="8" id="KW-0675">Receptor</keyword>
<keyword evidence="7" id="KW-0804">Transcription</keyword>
<keyword evidence="4" id="KW-0862">Zinc</keyword>
<dbReference type="InterPro" id="IPR013088">
    <property type="entry name" value="Znf_NHR/GATA"/>
</dbReference>
<dbReference type="GO" id="GO:0000122">
    <property type="term" value="P:negative regulation of transcription by RNA polymerase II"/>
    <property type="evidence" value="ECO:0007669"/>
    <property type="project" value="TreeGrafter"/>
</dbReference>
<dbReference type="AlphaFoldDB" id="A0A183GE68"/>
<feature type="domain" description="Nuclear receptor" evidence="10">
    <location>
        <begin position="7"/>
        <end position="82"/>
    </location>
</feature>
<comment type="similarity">
    <text evidence="1">Belongs to the nuclear hormone receptor family.</text>
</comment>
<organism evidence="11 12">
    <name type="scientific">Heligmosomoides polygyrus</name>
    <name type="common">Parasitic roundworm</name>
    <dbReference type="NCBI Taxonomy" id="6339"/>
    <lineage>
        <taxon>Eukaryota</taxon>
        <taxon>Metazoa</taxon>
        <taxon>Ecdysozoa</taxon>
        <taxon>Nematoda</taxon>
        <taxon>Chromadorea</taxon>
        <taxon>Rhabditida</taxon>
        <taxon>Rhabditina</taxon>
        <taxon>Rhabditomorpha</taxon>
        <taxon>Strongyloidea</taxon>
        <taxon>Heligmosomidae</taxon>
        <taxon>Heligmosomoides</taxon>
    </lineage>
</organism>
<keyword evidence="9" id="KW-0539">Nucleus</keyword>
<keyword evidence="11" id="KW-1185">Reference proteome</keyword>
<reference evidence="12" key="1">
    <citation type="submission" date="2019-09" db="UniProtKB">
        <authorList>
            <consortium name="WormBaseParasite"/>
        </authorList>
    </citation>
    <scope>IDENTIFICATION</scope>
</reference>
<name>A0A183GE68_HELPZ</name>
<keyword evidence="5" id="KW-0805">Transcription regulation</keyword>
<evidence type="ECO:0000256" key="5">
    <source>
        <dbReference type="ARBA" id="ARBA00023015"/>
    </source>
</evidence>
<evidence type="ECO:0000256" key="9">
    <source>
        <dbReference type="ARBA" id="ARBA00023242"/>
    </source>
</evidence>
<evidence type="ECO:0000256" key="8">
    <source>
        <dbReference type="ARBA" id="ARBA00023170"/>
    </source>
</evidence>
<protein>
    <submittedName>
        <fullName evidence="12">Nuclear receptor domain-containing protein</fullName>
    </submittedName>
</protein>
<keyword evidence="6" id="KW-0238">DNA-binding</keyword>
<dbReference type="GO" id="GO:0008270">
    <property type="term" value="F:zinc ion binding"/>
    <property type="evidence" value="ECO:0007669"/>
    <property type="project" value="UniProtKB-KW"/>
</dbReference>
<dbReference type="GO" id="GO:0004879">
    <property type="term" value="F:nuclear receptor activity"/>
    <property type="evidence" value="ECO:0007669"/>
    <property type="project" value="TreeGrafter"/>
</dbReference>
<evidence type="ECO:0000256" key="1">
    <source>
        <dbReference type="ARBA" id="ARBA00005993"/>
    </source>
</evidence>
<accession>A0A183GE68</accession>
<dbReference type="Gene3D" id="3.30.50.10">
    <property type="entry name" value="Erythroid Transcription Factor GATA-1, subunit A"/>
    <property type="match status" value="1"/>
</dbReference>
<dbReference type="GO" id="GO:0000978">
    <property type="term" value="F:RNA polymerase II cis-regulatory region sequence-specific DNA binding"/>
    <property type="evidence" value="ECO:0007669"/>
    <property type="project" value="TreeGrafter"/>
</dbReference>
<evidence type="ECO:0000313" key="12">
    <source>
        <dbReference type="WBParaSite" id="HPBE_0002060301-mRNA-1"/>
    </source>
</evidence>
<evidence type="ECO:0000256" key="2">
    <source>
        <dbReference type="ARBA" id="ARBA00022723"/>
    </source>
</evidence>
<dbReference type="Proteomes" id="UP000050761">
    <property type="component" value="Unassembled WGS sequence"/>
</dbReference>
<dbReference type="PRINTS" id="PR00047">
    <property type="entry name" value="STROIDFINGER"/>
</dbReference>
<dbReference type="PANTHER" id="PTHR24082:SF283">
    <property type="entry name" value="NUCLEAR HORMONE RECEPTOR HR96"/>
    <property type="match status" value="1"/>
</dbReference>
<evidence type="ECO:0000256" key="6">
    <source>
        <dbReference type="ARBA" id="ARBA00023125"/>
    </source>
</evidence>
<dbReference type="WBParaSite" id="HPBE_0002060301-mRNA-1">
    <property type="protein sequence ID" value="HPBE_0002060301-mRNA-1"/>
    <property type="gene ID" value="HPBE_0002060301"/>
</dbReference>
<keyword evidence="3" id="KW-0863">Zinc-finger</keyword>
<dbReference type="GO" id="GO:0030154">
    <property type="term" value="P:cell differentiation"/>
    <property type="evidence" value="ECO:0007669"/>
    <property type="project" value="TreeGrafter"/>
</dbReference>
<dbReference type="InterPro" id="IPR050234">
    <property type="entry name" value="Nuclear_hormone_rcpt_NR1"/>
</dbReference>
<sequence length="99" mass="11277">LNMNSEQGYLQVCGDRANGYNFGVLTCESCKAFFRRNAIREEEIKCPFSNNCGITSASRRFCQACRLQKCFAVGLLPKIWKRSLQKRCSSDSEDVKYST</sequence>
<proteinExistence type="inferred from homology"/>
<dbReference type="GO" id="GO:0045944">
    <property type="term" value="P:positive regulation of transcription by RNA polymerase II"/>
    <property type="evidence" value="ECO:0007669"/>
    <property type="project" value="TreeGrafter"/>
</dbReference>
<evidence type="ECO:0000256" key="4">
    <source>
        <dbReference type="ARBA" id="ARBA00022833"/>
    </source>
</evidence>
<keyword evidence="2" id="KW-0479">Metal-binding</keyword>
<dbReference type="PROSITE" id="PS51030">
    <property type="entry name" value="NUCLEAR_REC_DBD_2"/>
    <property type="match status" value="1"/>
</dbReference>
<evidence type="ECO:0000256" key="3">
    <source>
        <dbReference type="ARBA" id="ARBA00022771"/>
    </source>
</evidence>
<dbReference type="PANTHER" id="PTHR24082">
    <property type="entry name" value="NUCLEAR HORMONE RECEPTOR"/>
    <property type="match status" value="1"/>
</dbReference>
<evidence type="ECO:0000256" key="7">
    <source>
        <dbReference type="ARBA" id="ARBA00023163"/>
    </source>
</evidence>
<evidence type="ECO:0000259" key="10">
    <source>
        <dbReference type="PROSITE" id="PS51030"/>
    </source>
</evidence>
<dbReference type="SUPFAM" id="SSF57716">
    <property type="entry name" value="Glucocorticoid receptor-like (DNA-binding domain)"/>
    <property type="match status" value="1"/>
</dbReference>
<dbReference type="InterPro" id="IPR001628">
    <property type="entry name" value="Znf_hrmn_rcpt"/>
</dbReference>
<evidence type="ECO:0000313" key="11">
    <source>
        <dbReference type="Proteomes" id="UP000050761"/>
    </source>
</evidence>
<dbReference type="SMART" id="SM00399">
    <property type="entry name" value="ZnF_C4"/>
    <property type="match status" value="1"/>
</dbReference>